<feature type="transmembrane region" description="Helical" evidence="8">
    <location>
        <begin position="681"/>
        <end position="707"/>
    </location>
</feature>
<accession>A0A8H7ZXX7</accession>
<comment type="subcellular location">
    <subcellularLocation>
        <location evidence="1">Membrane</location>
        <topology evidence="1">Multi-pass membrane protein</topology>
    </subcellularLocation>
</comment>
<feature type="transmembrane region" description="Helical" evidence="8">
    <location>
        <begin position="316"/>
        <end position="341"/>
    </location>
</feature>
<organism evidence="9 10">
    <name type="scientific">Olpidium bornovanus</name>
    <dbReference type="NCBI Taxonomy" id="278681"/>
    <lineage>
        <taxon>Eukaryota</taxon>
        <taxon>Fungi</taxon>
        <taxon>Fungi incertae sedis</taxon>
        <taxon>Olpidiomycota</taxon>
        <taxon>Olpidiomycotina</taxon>
        <taxon>Olpidiomycetes</taxon>
        <taxon>Olpidiales</taxon>
        <taxon>Olpidiaceae</taxon>
        <taxon>Olpidium</taxon>
    </lineage>
</organism>
<feature type="compositionally biased region" description="Basic and acidic residues" evidence="7">
    <location>
        <begin position="17"/>
        <end position="32"/>
    </location>
</feature>
<evidence type="ECO:0000256" key="4">
    <source>
        <dbReference type="ARBA" id="ARBA00022692"/>
    </source>
</evidence>
<dbReference type="GO" id="GO:0000329">
    <property type="term" value="C:fungal-type vacuole membrane"/>
    <property type="evidence" value="ECO:0007669"/>
    <property type="project" value="TreeGrafter"/>
</dbReference>
<dbReference type="Pfam" id="PF06966">
    <property type="entry name" value="DUF1295"/>
    <property type="match status" value="1"/>
</dbReference>
<feature type="region of interest" description="Disordered" evidence="7">
    <location>
        <begin position="1"/>
        <end position="74"/>
    </location>
</feature>
<keyword evidence="10" id="KW-1185">Reference proteome</keyword>
<feature type="transmembrane region" description="Helical" evidence="8">
    <location>
        <begin position="378"/>
        <end position="398"/>
    </location>
</feature>
<keyword evidence="5 8" id="KW-1133">Transmembrane helix</keyword>
<feature type="transmembrane region" description="Helical" evidence="8">
    <location>
        <begin position="521"/>
        <end position="545"/>
    </location>
</feature>
<sequence length="755" mass="81226">MPGQSQPRLRTHPPGGRQEETMHHHDDPEGRARPARRFQARDAVKLASRGAAARDPDSAVVKPEPGPALAAVDPYDDTGSPFAGAPQFTLRAVLTGAALGTVIGASNMYLGFKTGFSFGAQLFGSILGFAILKPLSSVSGAPFGPKVWWDSGGLRENCTVQTVATAAGGLTVIFTSAIPAMYKLELLGSDVLHDIPRLLAVTFCGSYFGLFFAIPLRRYFVVRHGDKVGGRFLPSWLDWAGVSNRLTEWGFMVQWTLAFVGAGILVGINASFSYFVGNVAGYGLVGPLMIAIGACVEPFTGFPKSKLAEEPTPRYWLLFPAVMVMLIASFTEVGLHGKALFERISLFLRRRTDRKEEVVVIDVSVPDAPKDQQVPSHWWMGGVAFSVLVTLLVLYFQFGLVMGGISSAEGDFTKTAKTVNLTAGLVSAASASHAVGFFVVFAKAYPCITSVDDIKCQFAMPSVFAWKVLADALTSPDPAIPFSSGVAAVALSAVAMFGVILQHRLPAKYKVYVLNFNALSIGLLVPTSSFPFAMILGAVFSRAWARRSPESHKTLAVALASGLIAGEGVGGVVIALLTIFGVDGSRFGTSALCPISGGVDRLWSILPCVYAWHFALRDLFGAFNSGDYHHALDVRTLLMAVLVTIWGARLTYNFARYAKGGYKYGSEDYRWAALREMMPSLAFQALNVTFIAAFQNFLLLALALPAYVSWRAKSCKPHITWLDVLAALLFLFFVGLETLAGAAVFLFGVTFLNLG</sequence>
<evidence type="ECO:0000313" key="9">
    <source>
        <dbReference type="EMBL" id="KAG5461314.1"/>
    </source>
</evidence>
<dbReference type="EMBL" id="JAEFCI010003837">
    <property type="protein sequence ID" value="KAG5461314.1"/>
    <property type="molecule type" value="Genomic_DNA"/>
</dbReference>
<feature type="transmembrane region" description="Helical" evidence="8">
    <location>
        <begin position="122"/>
        <end position="143"/>
    </location>
</feature>
<feature type="transmembrane region" description="Helical" evidence="8">
    <location>
        <begin position="632"/>
        <end position="652"/>
    </location>
</feature>
<evidence type="ECO:0000256" key="5">
    <source>
        <dbReference type="ARBA" id="ARBA00022989"/>
    </source>
</evidence>
<dbReference type="GO" id="GO:0035673">
    <property type="term" value="F:oligopeptide transmembrane transporter activity"/>
    <property type="evidence" value="ECO:0007669"/>
    <property type="project" value="InterPro"/>
</dbReference>
<gene>
    <name evidence="9" type="ORF">BJ554DRAFT_6509</name>
</gene>
<comment type="caution">
    <text evidence="9">The sequence shown here is derived from an EMBL/GenBank/DDBJ whole genome shotgun (WGS) entry which is preliminary data.</text>
</comment>
<dbReference type="Pfam" id="PF03169">
    <property type="entry name" value="OPT"/>
    <property type="match status" value="2"/>
</dbReference>
<feature type="transmembrane region" description="Helical" evidence="8">
    <location>
        <begin position="163"/>
        <end position="182"/>
    </location>
</feature>
<dbReference type="PANTHER" id="PTHR31645">
    <property type="entry name" value="OLIGOPEPTIDE TRANSPORTER YGL114W-RELATED"/>
    <property type="match status" value="1"/>
</dbReference>
<evidence type="ECO:0000256" key="1">
    <source>
        <dbReference type="ARBA" id="ARBA00004141"/>
    </source>
</evidence>
<feature type="transmembrane region" description="Helical" evidence="8">
    <location>
        <begin position="479"/>
        <end position="501"/>
    </location>
</feature>
<feature type="transmembrane region" description="Helical" evidence="8">
    <location>
        <begin position="418"/>
        <end position="441"/>
    </location>
</feature>
<evidence type="ECO:0000256" key="2">
    <source>
        <dbReference type="ARBA" id="ARBA00008807"/>
    </source>
</evidence>
<dbReference type="Proteomes" id="UP000673691">
    <property type="component" value="Unassembled WGS sequence"/>
</dbReference>
<keyword evidence="4 8" id="KW-0812">Transmembrane</keyword>
<evidence type="ECO:0000256" key="7">
    <source>
        <dbReference type="SAM" id="MobiDB-lite"/>
    </source>
</evidence>
<feature type="transmembrane region" description="Helical" evidence="8">
    <location>
        <begin position="275"/>
        <end position="296"/>
    </location>
</feature>
<keyword evidence="6 8" id="KW-0472">Membrane</keyword>
<feature type="transmembrane region" description="Helical" evidence="8">
    <location>
        <begin position="602"/>
        <end position="620"/>
    </location>
</feature>
<dbReference type="InterPro" id="IPR045035">
    <property type="entry name" value="YSL-like"/>
</dbReference>
<comment type="similarity">
    <text evidence="2">Belongs to the oligopeptide OPT transporter family.</text>
</comment>
<reference evidence="9 10" key="1">
    <citation type="journal article" name="Sci. Rep.">
        <title>Genome-scale phylogenetic analyses confirm Olpidium as the closest living zoosporic fungus to the non-flagellated, terrestrial fungi.</title>
        <authorList>
            <person name="Chang Y."/>
            <person name="Rochon D."/>
            <person name="Sekimoto S."/>
            <person name="Wang Y."/>
            <person name="Chovatia M."/>
            <person name="Sandor L."/>
            <person name="Salamov A."/>
            <person name="Grigoriev I.V."/>
            <person name="Stajich J.E."/>
            <person name="Spatafora J.W."/>
        </authorList>
    </citation>
    <scope>NUCLEOTIDE SEQUENCE [LARGE SCALE GENOMIC DNA]</scope>
    <source>
        <strain evidence="9">S191</strain>
    </source>
</reference>
<feature type="transmembrane region" description="Helical" evidence="8">
    <location>
        <begin position="557"/>
        <end position="582"/>
    </location>
</feature>
<feature type="transmembrane region" description="Helical" evidence="8">
    <location>
        <begin position="194"/>
        <end position="214"/>
    </location>
</feature>
<evidence type="ECO:0000313" key="10">
    <source>
        <dbReference type="Proteomes" id="UP000673691"/>
    </source>
</evidence>
<dbReference type="OrthoDB" id="77405at2759"/>
<evidence type="ECO:0000256" key="3">
    <source>
        <dbReference type="ARBA" id="ARBA00022448"/>
    </source>
</evidence>
<proteinExistence type="inferred from homology"/>
<dbReference type="InterPro" id="IPR010721">
    <property type="entry name" value="UstE-like"/>
</dbReference>
<feature type="transmembrane region" description="Helical" evidence="8">
    <location>
        <begin position="88"/>
        <end position="110"/>
    </location>
</feature>
<feature type="transmembrane region" description="Helical" evidence="8">
    <location>
        <begin position="719"/>
        <end position="752"/>
    </location>
</feature>
<evidence type="ECO:0000256" key="8">
    <source>
        <dbReference type="SAM" id="Phobius"/>
    </source>
</evidence>
<dbReference type="InterPro" id="IPR004813">
    <property type="entry name" value="OPT"/>
</dbReference>
<dbReference type="PANTHER" id="PTHR31645:SF3">
    <property type="entry name" value="OLIGOPEPTIDE TRANSPORTER"/>
    <property type="match status" value="1"/>
</dbReference>
<dbReference type="AlphaFoldDB" id="A0A8H7ZXX7"/>
<feature type="transmembrane region" description="Helical" evidence="8">
    <location>
        <begin position="249"/>
        <end position="268"/>
    </location>
</feature>
<evidence type="ECO:0000256" key="6">
    <source>
        <dbReference type="ARBA" id="ARBA00023136"/>
    </source>
</evidence>
<keyword evidence="3" id="KW-0813">Transport</keyword>
<protein>
    <submittedName>
        <fullName evidence="9">OPT oligopeptide transporter protein-domain-containing protein</fullName>
    </submittedName>
</protein>
<name>A0A8H7ZXX7_9FUNG</name>